<dbReference type="InterPro" id="IPR003607">
    <property type="entry name" value="HD/PDEase_dom"/>
</dbReference>
<accession>A0A8S1EUF0</accession>
<dbReference type="Proteomes" id="UP000494206">
    <property type="component" value="Unassembled WGS sequence"/>
</dbReference>
<comment type="caution">
    <text evidence="3">The sequence shown here is derived from an EMBL/GenBank/DDBJ whole genome shotgun (WGS) entry which is preliminary data.</text>
</comment>
<dbReference type="PANTHER" id="PTHR11373">
    <property type="entry name" value="DEOXYNUCLEOSIDE TRIPHOSPHATE TRIPHOSPHOHYDROLASE"/>
    <property type="match status" value="1"/>
</dbReference>
<keyword evidence="4" id="KW-1185">Reference proteome</keyword>
<reference evidence="3 4" key="1">
    <citation type="submission" date="2020-04" db="EMBL/GenBank/DDBJ databases">
        <authorList>
            <person name="Laetsch R D."/>
            <person name="Stevens L."/>
            <person name="Kumar S."/>
            <person name="Blaxter L. M."/>
        </authorList>
    </citation>
    <scope>NUCLEOTIDE SEQUENCE [LARGE SCALE GENOMIC DNA]</scope>
</reference>
<dbReference type="OrthoDB" id="9991235at2759"/>
<organism evidence="3 4">
    <name type="scientific">Caenorhabditis bovis</name>
    <dbReference type="NCBI Taxonomy" id="2654633"/>
    <lineage>
        <taxon>Eukaryota</taxon>
        <taxon>Metazoa</taxon>
        <taxon>Ecdysozoa</taxon>
        <taxon>Nematoda</taxon>
        <taxon>Chromadorea</taxon>
        <taxon>Rhabditida</taxon>
        <taxon>Rhabditina</taxon>
        <taxon>Rhabditomorpha</taxon>
        <taxon>Rhabditoidea</taxon>
        <taxon>Rhabditidae</taxon>
        <taxon>Peloderinae</taxon>
        <taxon>Caenorhabditis</taxon>
    </lineage>
</organism>
<dbReference type="InterPro" id="IPR050135">
    <property type="entry name" value="dGTPase-like"/>
</dbReference>
<evidence type="ECO:0000256" key="1">
    <source>
        <dbReference type="ARBA" id="ARBA00005776"/>
    </source>
</evidence>
<proteinExistence type="inferred from homology"/>
<dbReference type="AlphaFoldDB" id="A0A8S1EUF0"/>
<dbReference type="EMBL" id="CADEPM010000004">
    <property type="protein sequence ID" value="CAB3404312.1"/>
    <property type="molecule type" value="Genomic_DNA"/>
</dbReference>
<dbReference type="Gene3D" id="1.10.3210.10">
    <property type="entry name" value="Hypothetical protein af1432"/>
    <property type="match status" value="1"/>
</dbReference>
<dbReference type="PANTHER" id="PTHR11373:SF4">
    <property type="entry name" value="DEOXYNUCLEOSIDE TRIPHOSPHATE TRIPHOSPHOHYDROLASE SAMHD1"/>
    <property type="match status" value="1"/>
</dbReference>
<dbReference type="GO" id="GO:0006203">
    <property type="term" value="P:dGTP catabolic process"/>
    <property type="evidence" value="ECO:0007669"/>
    <property type="project" value="TreeGrafter"/>
</dbReference>
<comment type="similarity">
    <text evidence="1">Belongs to the SAMHD1 family.</text>
</comment>
<dbReference type="GO" id="GO:0005634">
    <property type="term" value="C:nucleus"/>
    <property type="evidence" value="ECO:0007669"/>
    <property type="project" value="TreeGrafter"/>
</dbReference>
<dbReference type="CDD" id="cd00077">
    <property type="entry name" value="HDc"/>
    <property type="match status" value="1"/>
</dbReference>
<protein>
    <recommendedName>
        <fullName evidence="2">HD/PDEase domain-containing protein</fullName>
    </recommendedName>
</protein>
<name>A0A8S1EUF0_9PELO</name>
<dbReference type="Pfam" id="PF01966">
    <property type="entry name" value="HD"/>
    <property type="match status" value="1"/>
</dbReference>
<evidence type="ECO:0000313" key="3">
    <source>
        <dbReference type="EMBL" id="CAB3404312.1"/>
    </source>
</evidence>
<feature type="domain" description="HD/PDEase" evidence="2">
    <location>
        <begin position="59"/>
        <end position="256"/>
    </location>
</feature>
<dbReference type="SMART" id="SM00471">
    <property type="entry name" value="HDc"/>
    <property type="match status" value="1"/>
</dbReference>
<dbReference type="GO" id="GO:0008832">
    <property type="term" value="F:dGTPase activity"/>
    <property type="evidence" value="ECO:0007669"/>
    <property type="project" value="TreeGrafter"/>
</dbReference>
<dbReference type="SUPFAM" id="SSF109604">
    <property type="entry name" value="HD-domain/PDEase-like"/>
    <property type="match status" value="1"/>
</dbReference>
<sequence>MRQLKNWPSLEIKTRQINDKIYGHIVLHHPLEKLVDSRAFQRLHLLKQTGLVYRVYPECEHSRFVHSLGTYELARQYMEQLRTRQAGWNRTKRSDEDSEEIENITSADVLCVCIAALFHDIGHGPFSHLFDGEYRKRLGKSWKHEDMSTRIIDYFFLENPRIRKIFEPYLGLDDATYRQNIVFIKELINSKDILSIRNIDGIEDLKQKENENRKSWSMKGRPIEKSFLYDIVSNAQSGHDVDKMDYLLRDSIASNVSINLNFNTIQRLIGTLRIVRDPNTGTLRIGYPSKCTNDIKAIGDARQELHSKVYQHKTVRGMELIMVDALVAASPYLEYQGSDRKYKLHEVFDDVEAFLQTSDFVEQEILNSTREELKPAKELIEKLLTRNIYKKINSREVSPLKAKNIDINNGNITLQQALDQITKRMLSRHEGHSEKFVVLARDLGKGLDAETHPVVRQIFYDDNADCGDEPPVGHYVDDEFVETNYPQTASKWEFFVLVDRSLDSQTQTMIGHSLNEAMAEISGDQHIIYLQGRTHQSSAVRILFTQYVNESNVVCK</sequence>
<evidence type="ECO:0000313" key="4">
    <source>
        <dbReference type="Proteomes" id="UP000494206"/>
    </source>
</evidence>
<evidence type="ECO:0000259" key="2">
    <source>
        <dbReference type="SMART" id="SM00471"/>
    </source>
</evidence>
<dbReference type="InterPro" id="IPR006674">
    <property type="entry name" value="HD_domain"/>
</dbReference>
<gene>
    <name evidence="3" type="ORF">CBOVIS_LOCUS6670</name>
</gene>